<reference evidence="2 5" key="3">
    <citation type="submission" date="2018-07" db="EMBL/GenBank/DDBJ databases">
        <title>Leeuwenhoekiella genomics.</title>
        <authorList>
            <person name="Tahon G."/>
            <person name="Willems A."/>
        </authorList>
    </citation>
    <scope>NUCLEOTIDE SEQUENCE [LARGE SCALE GENOMIC DNA]</scope>
    <source>
        <strain evidence="2 5">LMG 24856</strain>
    </source>
</reference>
<dbReference type="Proteomes" id="UP000184240">
    <property type="component" value="Unassembled WGS sequence"/>
</dbReference>
<keyword evidence="5" id="KW-1185">Reference proteome</keyword>
<dbReference type="STRING" id="573501.SAMN04487999_2026"/>
<dbReference type="Proteomes" id="UP000290037">
    <property type="component" value="Unassembled WGS sequence"/>
</dbReference>
<protein>
    <recommendedName>
        <fullName evidence="6">HEPN domain-containing protein</fullName>
    </recommendedName>
</protein>
<evidence type="ECO:0000256" key="1">
    <source>
        <dbReference type="SAM" id="MobiDB-lite"/>
    </source>
</evidence>
<dbReference type="EMBL" id="FQXT01000003">
    <property type="protein sequence ID" value="SHI08491.1"/>
    <property type="molecule type" value="Genomic_DNA"/>
</dbReference>
<organism evidence="3 4">
    <name type="scientific">Leeuwenhoekiella palythoae</name>
    <dbReference type="NCBI Taxonomy" id="573501"/>
    <lineage>
        <taxon>Bacteria</taxon>
        <taxon>Pseudomonadati</taxon>
        <taxon>Bacteroidota</taxon>
        <taxon>Flavobacteriia</taxon>
        <taxon>Flavobacteriales</taxon>
        <taxon>Flavobacteriaceae</taxon>
        <taxon>Leeuwenhoekiella</taxon>
    </lineage>
</organism>
<evidence type="ECO:0000313" key="5">
    <source>
        <dbReference type="Proteomes" id="UP000290037"/>
    </source>
</evidence>
<dbReference type="EMBL" id="QOVN01000002">
    <property type="protein sequence ID" value="RXG30569.1"/>
    <property type="molecule type" value="Genomic_DNA"/>
</dbReference>
<dbReference type="AlphaFoldDB" id="A0A1M5Y8U9"/>
<evidence type="ECO:0000313" key="2">
    <source>
        <dbReference type="EMBL" id="RXG30569.1"/>
    </source>
</evidence>
<proteinExistence type="predicted"/>
<evidence type="ECO:0008006" key="6">
    <source>
        <dbReference type="Google" id="ProtNLM"/>
    </source>
</evidence>
<sequence length="302" mass="35395">MNTAFTPDSKLHDLIRLLCSLSRVHTVYLMRQVSTNRTQTYTGGLSISIKPETREVLSLLVISHEEVADPMHIQHSLLNKTQGRYEVFSIHLTLREANSRIHWGSAFLNRVLRECLLLYREDQRLELPSGYLQHPQVYIRIANHWNTRLQRARYFETKAVDCEDPQSNYGKYLLLQQAVQQACLGLIYVFWEYQPSCFALPYLLHLCEHFCDLPQILYPKRSFRSHQVYTLLCHASYNLHEKTGRDTIDTDAYKAEQLTYRFIKAARQRAEEKLRELKKLHHTPSKTSSYEKETDTGTAECT</sequence>
<dbReference type="RefSeq" id="WP_072982704.1">
    <property type="nucleotide sequence ID" value="NZ_FQXT01000003.1"/>
</dbReference>
<evidence type="ECO:0000313" key="3">
    <source>
        <dbReference type="EMBL" id="SHI08491.1"/>
    </source>
</evidence>
<evidence type="ECO:0000313" key="4">
    <source>
        <dbReference type="Proteomes" id="UP000184240"/>
    </source>
</evidence>
<reference evidence="4" key="2">
    <citation type="submission" date="2016-11" db="EMBL/GenBank/DDBJ databases">
        <authorList>
            <person name="Varghese N."/>
            <person name="Submissions S."/>
        </authorList>
    </citation>
    <scope>NUCLEOTIDE SEQUENCE [LARGE SCALE GENOMIC DNA]</scope>
    <source>
        <strain evidence="4">DSM 19859</strain>
    </source>
</reference>
<accession>A0A1M5Y8U9</accession>
<gene>
    <name evidence="2" type="ORF">DSM01_1319</name>
    <name evidence="3" type="ORF">SAMN04487999_2026</name>
</gene>
<reference evidence="3" key="1">
    <citation type="submission" date="2016-11" db="EMBL/GenBank/DDBJ databases">
        <authorList>
            <person name="Jaros S."/>
            <person name="Januszkiewicz K."/>
            <person name="Wedrychowicz H."/>
        </authorList>
    </citation>
    <scope>NUCLEOTIDE SEQUENCE [LARGE SCALE GENOMIC DNA]</scope>
    <source>
        <strain evidence="3">DSM 19859</strain>
    </source>
</reference>
<name>A0A1M5Y8U9_9FLAO</name>
<feature type="region of interest" description="Disordered" evidence="1">
    <location>
        <begin position="282"/>
        <end position="302"/>
    </location>
</feature>
<dbReference type="OrthoDB" id="1321649at2"/>
<dbReference type="Gene3D" id="1.20.120.330">
    <property type="entry name" value="Nucleotidyltransferases domain 2"/>
    <property type="match status" value="1"/>
</dbReference>